<feature type="transmembrane region" description="Helical" evidence="1">
    <location>
        <begin position="51"/>
        <end position="73"/>
    </location>
</feature>
<accession>A0A0K0KW17</accession>
<keyword evidence="1" id="KW-1133">Transmembrane helix</keyword>
<keyword evidence="3" id="KW-1185">Reference proteome</keyword>
<dbReference type="RefSeq" id="YP_009213723.1">
    <property type="nucleotide sequence ID" value="NC_028955.1"/>
</dbReference>
<feature type="transmembrane region" description="Helical" evidence="1">
    <location>
        <begin position="6"/>
        <end position="30"/>
    </location>
</feature>
<keyword evidence="1" id="KW-0472">Membrane</keyword>
<dbReference type="OrthoDB" id="19624at10239"/>
<sequence length="90" mass="10538">MISFLLYSSSFFNFCFFIFAIGFLIALILEQIVKGTDNERNIFIVTTNRKYLWRQTWIVNLSWFVCNILLGIVSRNSQTVAPIDSFWDGL</sequence>
<dbReference type="KEGG" id="vg:26640267"/>
<dbReference type="EMBL" id="KM359505">
    <property type="protein sequence ID" value="AIR93548.1"/>
    <property type="molecule type" value="Genomic_DNA"/>
</dbReference>
<proteinExistence type="predicted"/>
<evidence type="ECO:0000313" key="3">
    <source>
        <dbReference type="Proteomes" id="UP000207741"/>
    </source>
</evidence>
<protein>
    <submittedName>
        <fullName evidence="2">Uncharacterized protein</fullName>
    </submittedName>
</protein>
<keyword evidence="1" id="KW-0812">Transmembrane</keyword>
<evidence type="ECO:0000313" key="2">
    <source>
        <dbReference type="EMBL" id="AIR93548.1"/>
    </source>
</evidence>
<name>A0A0K0KW17_9CAUD</name>
<reference evidence="3" key="1">
    <citation type="submission" date="2014-08" db="EMBL/GenBank/DDBJ databases">
        <authorList>
            <person name="Edwards T."/>
        </authorList>
    </citation>
    <scope>NUCLEOTIDE SEQUENCE [LARGE SCALE GENOMIC DNA]</scope>
</reference>
<evidence type="ECO:0000256" key="1">
    <source>
        <dbReference type="SAM" id="Phobius"/>
    </source>
</evidence>
<organism evidence="2 3">
    <name type="scientific">Prochlorococcus phage P-TIM68</name>
    <dbReference type="NCBI Taxonomy" id="1542477"/>
    <lineage>
        <taxon>Viruses</taxon>
        <taxon>Duplodnaviria</taxon>
        <taxon>Heunggongvirae</taxon>
        <taxon>Uroviricota</taxon>
        <taxon>Caudoviricetes</taxon>
        <taxon>Pantevenvirales</taxon>
        <taxon>Kyanoviridae</taxon>
        <taxon>Haifavirus</taxon>
        <taxon>Haifavirus tim68</taxon>
    </lineage>
</organism>
<dbReference type="GeneID" id="26640267"/>
<dbReference type="Proteomes" id="UP000207741">
    <property type="component" value="Segment"/>
</dbReference>